<feature type="domain" description="Translation initiation factor 3 N-terminal" evidence="8">
    <location>
        <begin position="20"/>
        <end position="88"/>
    </location>
</feature>
<evidence type="ECO:0000256" key="3">
    <source>
        <dbReference type="ARBA" id="ARBA00022917"/>
    </source>
</evidence>
<dbReference type="GO" id="GO:0016020">
    <property type="term" value="C:membrane"/>
    <property type="evidence" value="ECO:0007669"/>
    <property type="project" value="TreeGrafter"/>
</dbReference>
<evidence type="ECO:0000256" key="2">
    <source>
        <dbReference type="ARBA" id="ARBA00022540"/>
    </source>
</evidence>
<accession>A0A1B2M2B5</accession>
<organism evidence="9 10">
    <name type="scientific">Acinetobacter larvae</name>
    <dbReference type="NCBI Taxonomy" id="1789224"/>
    <lineage>
        <taxon>Bacteria</taxon>
        <taxon>Pseudomonadati</taxon>
        <taxon>Pseudomonadota</taxon>
        <taxon>Gammaproteobacteria</taxon>
        <taxon>Moraxellales</taxon>
        <taxon>Moraxellaceae</taxon>
        <taxon>Acinetobacter</taxon>
    </lineage>
</organism>
<dbReference type="InterPro" id="IPR019814">
    <property type="entry name" value="Translation_initiation_fac_3_N"/>
</dbReference>
<dbReference type="FunFam" id="3.30.110.10:FF:000001">
    <property type="entry name" value="Translation initiation factor IF-3"/>
    <property type="match status" value="1"/>
</dbReference>
<dbReference type="HAMAP" id="MF_00080">
    <property type="entry name" value="IF_3"/>
    <property type="match status" value="1"/>
</dbReference>
<evidence type="ECO:0000256" key="1">
    <source>
        <dbReference type="ARBA" id="ARBA00005439"/>
    </source>
</evidence>
<dbReference type="GO" id="GO:0003743">
    <property type="term" value="F:translation initiation factor activity"/>
    <property type="evidence" value="ECO:0007669"/>
    <property type="project" value="UniProtKB-UniRule"/>
</dbReference>
<protein>
    <recommendedName>
        <fullName evidence="4 5">Translation initiation factor IF-3</fullName>
    </recommendedName>
</protein>
<dbReference type="PANTHER" id="PTHR10938">
    <property type="entry name" value="TRANSLATION INITIATION FACTOR IF-3"/>
    <property type="match status" value="1"/>
</dbReference>
<reference evidence="9 10" key="1">
    <citation type="submission" date="2016-08" db="EMBL/GenBank/DDBJ databases">
        <authorList>
            <person name="Seilhamer J.J."/>
        </authorList>
    </citation>
    <scope>NUCLEOTIDE SEQUENCE [LARGE SCALE GENOMIC DNA]</scope>
    <source>
        <strain evidence="9 10">BRTC-1</strain>
    </source>
</reference>
<feature type="region of interest" description="Disordered" evidence="6">
    <location>
        <begin position="1"/>
        <end position="20"/>
    </location>
</feature>
<comment type="function">
    <text evidence="4">IF-3 binds to the 30S ribosomal subunit and shifts the equilibrium between 70S ribosomes and their 50S and 30S subunits in favor of the free subunits, thus enhancing the availability of 30S subunits on which protein synthesis initiation begins.</text>
</comment>
<dbReference type="Gene3D" id="3.30.110.10">
    <property type="entry name" value="Translation initiation factor 3 (IF-3), C-terminal domain"/>
    <property type="match status" value="1"/>
</dbReference>
<dbReference type="KEGG" id="ala:BFG52_12915"/>
<dbReference type="Pfam" id="PF00707">
    <property type="entry name" value="IF3_C"/>
    <property type="match status" value="1"/>
</dbReference>
<dbReference type="FunFam" id="3.10.20.80:FF:000001">
    <property type="entry name" value="Translation initiation factor IF-3"/>
    <property type="match status" value="1"/>
</dbReference>
<evidence type="ECO:0000259" key="8">
    <source>
        <dbReference type="Pfam" id="PF05198"/>
    </source>
</evidence>
<comment type="subcellular location">
    <subcellularLocation>
        <location evidence="4">Cytoplasm</location>
    </subcellularLocation>
</comment>
<name>A0A1B2M2B5_9GAMM</name>
<sequence length="183" mass="20716">MKQPDRNQQQGAKSNRPALNNEIRAKEVRLVAADGEQRGIVSLTEALRAAEEADLDLVEIVANAEPPVCKIMDFNKHLFDLKQKQKDAKKKQHQVQVKEIKLRPGTDVGDYNVKLRAIIRFLEDGNKVKITLRFRGREMAHQQLGLAQLKKIETDVAEFGVVEQAPKMEGRQMGMLLGPKKKK</sequence>
<dbReference type="SUPFAM" id="SSF55200">
    <property type="entry name" value="Translation initiation factor IF3, C-terminal domain"/>
    <property type="match status" value="1"/>
</dbReference>
<dbReference type="Gene3D" id="3.10.20.80">
    <property type="entry name" value="Translation initiation factor 3 (IF-3), N-terminal domain"/>
    <property type="match status" value="1"/>
</dbReference>
<gene>
    <name evidence="4" type="primary">infC</name>
    <name evidence="9" type="ORF">BFG52_12915</name>
</gene>
<dbReference type="NCBIfam" id="TIGR00168">
    <property type="entry name" value="infC"/>
    <property type="match status" value="1"/>
</dbReference>
<dbReference type="EMBL" id="CP016895">
    <property type="protein sequence ID" value="AOA59163.1"/>
    <property type="molecule type" value="Genomic_DNA"/>
</dbReference>
<comment type="subunit">
    <text evidence="4">Monomer.</text>
</comment>
<dbReference type="PANTHER" id="PTHR10938:SF0">
    <property type="entry name" value="TRANSLATION INITIATION FACTOR IF-3, MITOCHONDRIAL"/>
    <property type="match status" value="1"/>
</dbReference>
<evidence type="ECO:0000256" key="6">
    <source>
        <dbReference type="SAM" id="MobiDB-lite"/>
    </source>
</evidence>
<keyword evidence="4" id="KW-0963">Cytoplasm</keyword>
<dbReference type="InterPro" id="IPR019815">
    <property type="entry name" value="Translation_initiation_fac_3_C"/>
</dbReference>
<dbReference type="Pfam" id="PF05198">
    <property type="entry name" value="IF3_N"/>
    <property type="match status" value="1"/>
</dbReference>
<dbReference type="GO" id="GO:0043022">
    <property type="term" value="F:ribosome binding"/>
    <property type="evidence" value="ECO:0007669"/>
    <property type="project" value="UniProtKB-ARBA"/>
</dbReference>
<evidence type="ECO:0000313" key="9">
    <source>
        <dbReference type="EMBL" id="AOA59163.1"/>
    </source>
</evidence>
<keyword evidence="2 4" id="KW-0396">Initiation factor</keyword>
<comment type="similarity">
    <text evidence="1 4">Belongs to the IF-3 family.</text>
</comment>
<evidence type="ECO:0000256" key="4">
    <source>
        <dbReference type="HAMAP-Rule" id="MF_00080"/>
    </source>
</evidence>
<dbReference type="AlphaFoldDB" id="A0A1B2M2B5"/>
<proteinExistence type="inferred from homology"/>
<dbReference type="InterPro" id="IPR036788">
    <property type="entry name" value="T_IF-3_C_sf"/>
</dbReference>
<keyword evidence="3 4" id="KW-0648">Protein biosynthesis</keyword>
<dbReference type="STRING" id="1789224.BFG52_12915"/>
<dbReference type="SUPFAM" id="SSF54364">
    <property type="entry name" value="Translation initiation factor IF3, N-terminal domain"/>
    <property type="match status" value="1"/>
</dbReference>
<dbReference type="InterPro" id="IPR036787">
    <property type="entry name" value="T_IF-3_N_sf"/>
</dbReference>
<dbReference type="GO" id="GO:0005829">
    <property type="term" value="C:cytosol"/>
    <property type="evidence" value="ECO:0007669"/>
    <property type="project" value="TreeGrafter"/>
</dbReference>
<dbReference type="InterPro" id="IPR001288">
    <property type="entry name" value="Translation_initiation_fac_3"/>
</dbReference>
<evidence type="ECO:0000256" key="5">
    <source>
        <dbReference type="NCBIfam" id="TIGR00168"/>
    </source>
</evidence>
<dbReference type="OrthoDB" id="9806014at2"/>
<evidence type="ECO:0000313" key="10">
    <source>
        <dbReference type="Proteomes" id="UP000093391"/>
    </source>
</evidence>
<feature type="domain" description="Translation initiation factor 3 C-terminal" evidence="7">
    <location>
        <begin position="95"/>
        <end position="180"/>
    </location>
</feature>
<evidence type="ECO:0000259" key="7">
    <source>
        <dbReference type="Pfam" id="PF00707"/>
    </source>
</evidence>
<dbReference type="Proteomes" id="UP000093391">
    <property type="component" value="Chromosome"/>
</dbReference>
<dbReference type="GO" id="GO:0032790">
    <property type="term" value="P:ribosome disassembly"/>
    <property type="evidence" value="ECO:0007669"/>
    <property type="project" value="TreeGrafter"/>
</dbReference>
<feature type="compositionally biased region" description="Polar residues" evidence="6">
    <location>
        <begin position="1"/>
        <end position="13"/>
    </location>
</feature>
<keyword evidence="10" id="KW-1185">Reference proteome</keyword>